<comment type="caution">
    <text evidence="7">The sequence shown here is derived from an EMBL/GenBank/DDBJ whole genome shotgun (WGS) entry which is preliminary data.</text>
</comment>
<evidence type="ECO:0000256" key="4">
    <source>
        <dbReference type="ARBA" id="ARBA00044511"/>
    </source>
</evidence>
<dbReference type="Gene3D" id="1.25.40.10">
    <property type="entry name" value="Tetratricopeptide repeat domain"/>
    <property type="match status" value="3"/>
</dbReference>
<dbReference type="NCBIfam" id="TIGR00756">
    <property type="entry name" value="PPR"/>
    <property type="match status" value="2"/>
</dbReference>
<evidence type="ECO:0000313" key="7">
    <source>
        <dbReference type="EMBL" id="GHJ84025.1"/>
    </source>
</evidence>
<gene>
    <name evidence="7" type="ORF">NliqN6_0427</name>
</gene>
<feature type="compositionally biased region" description="Polar residues" evidence="6">
    <location>
        <begin position="78"/>
        <end position="89"/>
    </location>
</feature>
<feature type="repeat" description="PPR" evidence="5">
    <location>
        <begin position="690"/>
        <end position="724"/>
    </location>
</feature>
<comment type="function">
    <text evidence="3">Regulates mitochondrial small subunit maturation by controlling 15S rRNA 5'-end processing. Localizes to the 5' precursor of the 15S rRNA in a position that is subsequently occupied by mS47 in the mature yeast mtSSU. Uses structure and sequence-specific RNA recognition, binding to a single-stranded region of the precursor and specifically recognizing bases -6 to -1. The exchange of Ccm1 for mS47 is coupled to the irreversible removal of precursor rRNA that is accompanied by conformational changes of the mitoribosomal proteins uS5m and mS26. These conformational changes signal completion of 5'-end rRNA processing through protection of the mature 5'-end of the 15S rRNA and stabilization of mS47. The removal of the 5' precursor together with the dissociation of Ccm1 may be catalyzed by the 5'-3' exoribonuclease Pet127. Involved in the specific removal of group I introns in mitochondrial encoded transcripts.</text>
</comment>
<sequence length="915" mass="102154">MSLRNTCRYSIRHASALSRNPGKGSIHSRALVHISVQDSAFAVIKTTTSKRRNLERSRCYTSIASAQSTTSSQPSLDVFSSVQDNQPAEASNHKQETKSFSTDGIRQVEYDLFDLFSPIENQYSTTASRPTIAQVWKIFTNLAVNTSNSELPDPLSLLFSNNTHHLRKLAPYAASVAHLLEHEPPSVPPLEPHIILARWCFHSSIIFGSSTIPTRPPTDLRRIKESRPDPENRVEGALQGLVRDVPQSRWPSKSARQAPHVFSQSKAERQGDIEQCQRPYLNMLRDMTEASATSDADKVGANIPDVLATLDASIRALTTTSKASTRGHILQGSAIHERAVGPVVELLELWLEAHFSVIRDGDDRLLDSVPEGLAAALRVMHRLDTQELAAKLENRLRAWAPSARRWQDDLADDERDKIVKKFLGACMLRDPNSLSFRLHRATHGKGAEQISRLWEMCSPLVAHLGTDNERTGVLSLFLTTTVTAITNGNAGNHKLKSILSEIYSRLPRPTPLPVYHALLSMYAGINTSPADGNQESGHTTVSSEASLANLISSWSRMREEKVTPDIKAYMLLITGLGKKGDYQALQQAWEELVRDADCKALWQKEGHQAETYPPLRIFNHFISTLFNLPATTGSATLALSLFEYICDPKSPYQPDLFTVNIMLRHYARKQDLQAMMNLMDRLPSFRLAPDLVTYTTLISGLLDAGRPSAAKGILDVMQRANIEPNSYVYSLLIADLAKRASKDAMASAEAMIRQMIKARVKPTAITWTALASGYFRANMVQEGLETMKRARSKGVEMTRVSYNMVLRSILYSESVGAQELERVLRGQSRHAERASGTLTDTGAALLLLRTMIDNHVEPDVDTWFITLDGLSRQGKWNEGENVIRLMQSRRFVVREGSVLARVIEQIRKRERPRSR</sequence>
<evidence type="ECO:0000256" key="3">
    <source>
        <dbReference type="ARBA" id="ARBA00044493"/>
    </source>
</evidence>
<feature type="compositionally biased region" description="Basic and acidic residues" evidence="6">
    <location>
        <begin position="218"/>
        <end position="234"/>
    </location>
</feature>
<reference evidence="7" key="1">
    <citation type="submission" date="2020-07" db="EMBL/GenBank/DDBJ databases">
        <title>Draft Genome Sequence of a Deep-Sea Yeast, Naganishia (Cryptococcus) liquefaciens strain N6.</title>
        <authorList>
            <person name="Han Y.W."/>
            <person name="Kajitani R."/>
            <person name="Morimoto H."/>
            <person name="Parhat M."/>
            <person name="Tsubouchi H."/>
            <person name="Bakenova O."/>
            <person name="Ogata M."/>
            <person name="Argunhan B."/>
            <person name="Aoki R."/>
            <person name="Kajiwara S."/>
            <person name="Itoh T."/>
            <person name="Iwasaki H."/>
        </authorList>
    </citation>
    <scope>NUCLEOTIDE SEQUENCE</scope>
    <source>
        <strain evidence="7">N6</strain>
    </source>
</reference>
<feature type="region of interest" description="Disordered" evidence="6">
    <location>
        <begin position="71"/>
        <end position="100"/>
    </location>
</feature>
<dbReference type="Pfam" id="PF01535">
    <property type="entry name" value="PPR"/>
    <property type="match status" value="1"/>
</dbReference>
<dbReference type="InterPro" id="IPR002885">
    <property type="entry name" value="PPR_rpt"/>
</dbReference>
<dbReference type="PANTHER" id="PTHR47447:SF17">
    <property type="entry name" value="OS12G0638900 PROTEIN"/>
    <property type="match status" value="1"/>
</dbReference>
<name>A0A8H3YC85_9TREE</name>
<feature type="region of interest" description="Disordered" evidence="6">
    <location>
        <begin position="216"/>
        <end position="269"/>
    </location>
</feature>
<keyword evidence="2" id="KW-0677">Repeat</keyword>
<dbReference type="Proteomes" id="UP000620104">
    <property type="component" value="Unassembled WGS sequence"/>
</dbReference>
<evidence type="ECO:0008006" key="9">
    <source>
        <dbReference type="Google" id="ProtNLM"/>
    </source>
</evidence>
<dbReference type="EMBL" id="BLZA01000005">
    <property type="protein sequence ID" value="GHJ84025.1"/>
    <property type="molecule type" value="Genomic_DNA"/>
</dbReference>
<protein>
    <recommendedName>
        <fullName evidence="9">Pentacotripeptide-repeat region of PRORP domain-containing protein</fullName>
    </recommendedName>
</protein>
<feature type="repeat" description="PPR" evidence="5">
    <location>
        <begin position="655"/>
        <end position="689"/>
    </location>
</feature>
<dbReference type="OrthoDB" id="185373at2759"/>
<comment type="subunit">
    <text evidence="4">Binds to mitochondrial small subunit 15S rRNA.</text>
</comment>
<evidence type="ECO:0000256" key="1">
    <source>
        <dbReference type="ARBA" id="ARBA00006192"/>
    </source>
</evidence>
<feature type="repeat" description="PPR" evidence="5">
    <location>
        <begin position="859"/>
        <end position="893"/>
    </location>
</feature>
<dbReference type="Pfam" id="PF13041">
    <property type="entry name" value="PPR_2"/>
    <property type="match status" value="1"/>
</dbReference>
<evidence type="ECO:0000256" key="5">
    <source>
        <dbReference type="PROSITE-ProRule" id="PRU00708"/>
    </source>
</evidence>
<accession>A0A8H3YC85</accession>
<feature type="repeat" description="PPR" evidence="5">
    <location>
        <begin position="763"/>
        <end position="797"/>
    </location>
</feature>
<evidence type="ECO:0000313" key="8">
    <source>
        <dbReference type="Proteomes" id="UP000620104"/>
    </source>
</evidence>
<dbReference type="InterPro" id="IPR011990">
    <property type="entry name" value="TPR-like_helical_dom_sf"/>
</dbReference>
<dbReference type="PROSITE" id="PS51375">
    <property type="entry name" value="PPR"/>
    <property type="match status" value="4"/>
</dbReference>
<comment type="similarity">
    <text evidence="1">Belongs to the CCM1 family.</text>
</comment>
<organism evidence="7 8">
    <name type="scientific">Naganishia liquefaciens</name>
    <dbReference type="NCBI Taxonomy" id="104408"/>
    <lineage>
        <taxon>Eukaryota</taxon>
        <taxon>Fungi</taxon>
        <taxon>Dikarya</taxon>
        <taxon>Basidiomycota</taxon>
        <taxon>Agaricomycotina</taxon>
        <taxon>Tremellomycetes</taxon>
        <taxon>Filobasidiales</taxon>
        <taxon>Filobasidiaceae</taxon>
        <taxon>Naganishia</taxon>
    </lineage>
</organism>
<keyword evidence="8" id="KW-1185">Reference proteome</keyword>
<evidence type="ECO:0000256" key="6">
    <source>
        <dbReference type="SAM" id="MobiDB-lite"/>
    </source>
</evidence>
<dbReference type="AlphaFoldDB" id="A0A8H3YC85"/>
<proteinExistence type="inferred from homology"/>
<evidence type="ECO:0000256" key="2">
    <source>
        <dbReference type="ARBA" id="ARBA00022737"/>
    </source>
</evidence>
<dbReference type="PANTHER" id="PTHR47447">
    <property type="entry name" value="OS03G0856100 PROTEIN"/>
    <property type="match status" value="1"/>
</dbReference>